<feature type="non-terminal residue" evidence="1">
    <location>
        <position position="1"/>
    </location>
</feature>
<sequence>MAEGGLWLLIEDGSLNVETDSRSILYHPNLNIILVITNSSEVHVIDVNSGVILLRSSLSASSSGFLRGTYLAGQDKVLFTDGDAIGVRSDYNGVLLLDTILQTPISKSDEEIKLELLMSEAVLLQHSLQTLQLPGVDQSHEVIEELTKKIEKGQVLPKKGTKAVK</sequence>
<dbReference type="Proteomes" id="UP000792457">
    <property type="component" value="Unassembled WGS sequence"/>
</dbReference>
<protein>
    <submittedName>
        <fullName evidence="1">Uncharacterized protein</fullName>
    </submittedName>
</protein>
<evidence type="ECO:0000313" key="1">
    <source>
        <dbReference type="EMBL" id="KAG8233774.1"/>
    </source>
</evidence>
<name>A0A8K0KGH3_LADFU</name>
<organism evidence="1 2">
    <name type="scientific">Ladona fulva</name>
    <name type="common">Scarce chaser dragonfly</name>
    <name type="synonym">Libellula fulva</name>
    <dbReference type="NCBI Taxonomy" id="123851"/>
    <lineage>
        <taxon>Eukaryota</taxon>
        <taxon>Metazoa</taxon>
        <taxon>Ecdysozoa</taxon>
        <taxon>Arthropoda</taxon>
        <taxon>Hexapoda</taxon>
        <taxon>Insecta</taxon>
        <taxon>Pterygota</taxon>
        <taxon>Palaeoptera</taxon>
        <taxon>Odonata</taxon>
        <taxon>Epiprocta</taxon>
        <taxon>Anisoptera</taxon>
        <taxon>Libelluloidea</taxon>
        <taxon>Libellulidae</taxon>
        <taxon>Ladona</taxon>
    </lineage>
</organism>
<gene>
    <name evidence="1" type="ORF">J437_LFUL003845</name>
</gene>
<reference evidence="1" key="2">
    <citation type="submission" date="2017-10" db="EMBL/GenBank/DDBJ databases">
        <title>Ladona fulva Genome sequencing and assembly.</title>
        <authorList>
            <person name="Murali S."/>
            <person name="Richards S."/>
            <person name="Bandaranaike D."/>
            <person name="Bellair M."/>
            <person name="Blankenburg K."/>
            <person name="Chao H."/>
            <person name="Dinh H."/>
            <person name="Doddapaneni H."/>
            <person name="Dugan-Rocha S."/>
            <person name="Elkadiri S."/>
            <person name="Gnanaolivu R."/>
            <person name="Hernandez B."/>
            <person name="Skinner E."/>
            <person name="Javaid M."/>
            <person name="Lee S."/>
            <person name="Li M."/>
            <person name="Ming W."/>
            <person name="Munidasa M."/>
            <person name="Muniz J."/>
            <person name="Nguyen L."/>
            <person name="Hughes D."/>
            <person name="Osuji N."/>
            <person name="Pu L.-L."/>
            <person name="Puazo M."/>
            <person name="Qu C."/>
            <person name="Quiroz J."/>
            <person name="Raj R."/>
            <person name="Weissenberger G."/>
            <person name="Xin Y."/>
            <person name="Zou X."/>
            <person name="Han Y."/>
            <person name="Worley K."/>
            <person name="Muzny D."/>
            <person name="Gibbs R."/>
        </authorList>
    </citation>
    <scope>NUCLEOTIDE SEQUENCE</scope>
    <source>
        <strain evidence="1">Sampled in the wild</strain>
    </source>
</reference>
<dbReference type="OrthoDB" id="47801at2759"/>
<evidence type="ECO:0000313" key="2">
    <source>
        <dbReference type="Proteomes" id="UP000792457"/>
    </source>
</evidence>
<comment type="caution">
    <text evidence="1">The sequence shown here is derived from an EMBL/GenBank/DDBJ whole genome shotgun (WGS) entry which is preliminary data.</text>
</comment>
<keyword evidence="2" id="KW-1185">Reference proteome</keyword>
<proteinExistence type="predicted"/>
<reference evidence="1" key="1">
    <citation type="submission" date="2013-04" db="EMBL/GenBank/DDBJ databases">
        <authorList>
            <person name="Qu J."/>
            <person name="Murali S.C."/>
            <person name="Bandaranaike D."/>
            <person name="Bellair M."/>
            <person name="Blankenburg K."/>
            <person name="Chao H."/>
            <person name="Dinh H."/>
            <person name="Doddapaneni H."/>
            <person name="Downs B."/>
            <person name="Dugan-Rocha S."/>
            <person name="Elkadiri S."/>
            <person name="Gnanaolivu R.D."/>
            <person name="Hernandez B."/>
            <person name="Javaid M."/>
            <person name="Jayaseelan J.C."/>
            <person name="Lee S."/>
            <person name="Li M."/>
            <person name="Ming W."/>
            <person name="Munidasa M."/>
            <person name="Muniz J."/>
            <person name="Nguyen L."/>
            <person name="Ongeri F."/>
            <person name="Osuji N."/>
            <person name="Pu L.-L."/>
            <person name="Puazo M."/>
            <person name="Qu C."/>
            <person name="Quiroz J."/>
            <person name="Raj R."/>
            <person name="Weissenberger G."/>
            <person name="Xin Y."/>
            <person name="Zou X."/>
            <person name="Han Y."/>
            <person name="Richards S."/>
            <person name="Worley K."/>
            <person name="Muzny D."/>
            <person name="Gibbs R."/>
        </authorList>
    </citation>
    <scope>NUCLEOTIDE SEQUENCE</scope>
    <source>
        <strain evidence="1">Sampled in the wild</strain>
    </source>
</reference>
<dbReference type="EMBL" id="KZ308746">
    <property type="protein sequence ID" value="KAG8233774.1"/>
    <property type="molecule type" value="Genomic_DNA"/>
</dbReference>
<dbReference type="AlphaFoldDB" id="A0A8K0KGH3"/>
<accession>A0A8K0KGH3</accession>